<protein>
    <submittedName>
        <fullName evidence="1">Uncharacterized protein</fullName>
    </submittedName>
</protein>
<comment type="caution">
    <text evidence="1">The sequence shown here is derived from an EMBL/GenBank/DDBJ whole genome shotgun (WGS) entry which is preliminary data.</text>
</comment>
<evidence type="ECO:0000313" key="2">
    <source>
        <dbReference type="Proteomes" id="UP001408356"/>
    </source>
</evidence>
<accession>A0ABR2VA53</accession>
<gene>
    <name evidence="1" type="ORF">SUNI508_03804</name>
</gene>
<reference evidence="1 2" key="1">
    <citation type="journal article" date="2024" name="J. Plant Pathol.">
        <title>Sequence and assembly of the genome of Seiridium unicorne, isolate CBS 538.82, causal agent of cypress canker disease.</title>
        <authorList>
            <person name="Scali E."/>
            <person name="Rocca G.D."/>
            <person name="Danti R."/>
            <person name="Garbelotto M."/>
            <person name="Barberini S."/>
            <person name="Baroncelli R."/>
            <person name="Emiliani G."/>
        </authorList>
    </citation>
    <scope>NUCLEOTIDE SEQUENCE [LARGE SCALE GENOMIC DNA]</scope>
    <source>
        <strain evidence="1 2">BM-138-508</strain>
    </source>
</reference>
<dbReference type="Proteomes" id="UP001408356">
    <property type="component" value="Unassembled WGS sequence"/>
</dbReference>
<sequence length="12" mass="1486">MSKKGKQHLWSR</sequence>
<dbReference type="EMBL" id="JARVKF010000057">
    <property type="protein sequence ID" value="KAK9423788.1"/>
    <property type="molecule type" value="Genomic_DNA"/>
</dbReference>
<proteinExistence type="predicted"/>
<name>A0ABR2VA53_9PEZI</name>
<organism evidence="1 2">
    <name type="scientific">Seiridium unicorne</name>
    <dbReference type="NCBI Taxonomy" id="138068"/>
    <lineage>
        <taxon>Eukaryota</taxon>
        <taxon>Fungi</taxon>
        <taxon>Dikarya</taxon>
        <taxon>Ascomycota</taxon>
        <taxon>Pezizomycotina</taxon>
        <taxon>Sordariomycetes</taxon>
        <taxon>Xylariomycetidae</taxon>
        <taxon>Amphisphaeriales</taxon>
        <taxon>Sporocadaceae</taxon>
        <taxon>Seiridium</taxon>
    </lineage>
</organism>
<keyword evidence="2" id="KW-1185">Reference proteome</keyword>
<evidence type="ECO:0000313" key="1">
    <source>
        <dbReference type="EMBL" id="KAK9423788.1"/>
    </source>
</evidence>